<evidence type="ECO:0000313" key="9">
    <source>
        <dbReference type="Proteomes" id="UP000735302"/>
    </source>
</evidence>
<dbReference type="PROSITE" id="PS51158">
    <property type="entry name" value="ALPHA_KINASE"/>
    <property type="match status" value="1"/>
</dbReference>
<dbReference type="InterPro" id="IPR011009">
    <property type="entry name" value="Kinase-like_dom_sf"/>
</dbReference>
<dbReference type="CDD" id="cd04515">
    <property type="entry name" value="Alpha_kinase"/>
    <property type="match status" value="1"/>
</dbReference>
<dbReference type="SMART" id="SM00811">
    <property type="entry name" value="Alpha_kinase"/>
    <property type="match status" value="1"/>
</dbReference>
<evidence type="ECO:0000256" key="3">
    <source>
        <dbReference type="ARBA" id="ARBA00022741"/>
    </source>
</evidence>
<dbReference type="GO" id="GO:0004674">
    <property type="term" value="F:protein serine/threonine kinase activity"/>
    <property type="evidence" value="ECO:0007669"/>
    <property type="project" value="UniProtKB-KW"/>
</dbReference>
<gene>
    <name evidence="8" type="ORF">PoB_005696000</name>
</gene>
<dbReference type="Proteomes" id="UP000735302">
    <property type="component" value="Unassembled WGS sequence"/>
</dbReference>
<comment type="caution">
    <text evidence="8">The sequence shown here is derived from an EMBL/GenBank/DDBJ whole genome shotgun (WGS) entry which is preliminary data.</text>
</comment>
<evidence type="ECO:0000259" key="7">
    <source>
        <dbReference type="PROSITE" id="PS51158"/>
    </source>
</evidence>
<protein>
    <submittedName>
        <fullName evidence="8">Alpha-protein kinase vwka-like</fullName>
    </submittedName>
</protein>
<feature type="region of interest" description="Disordered" evidence="6">
    <location>
        <begin position="206"/>
        <end position="265"/>
    </location>
</feature>
<dbReference type="InterPro" id="IPR051852">
    <property type="entry name" value="Alpha-type_PK"/>
</dbReference>
<feature type="region of interest" description="Disordered" evidence="6">
    <location>
        <begin position="329"/>
        <end position="399"/>
    </location>
</feature>
<dbReference type="PANTHER" id="PTHR45992">
    <property type="entry name" value="EUKARYOTIC ELONGATION FACTOR 2 KINASE-RELATED"/>
    <property type="match status" value="1"/>
</dbReference>
<dbReference type="Pfam" id="PF02816">
    <property type="entry name" value="Alpha_kinase"/>
    <property type="match status" value="1"/>
</dbReference>
<dbReference type="GO" id="GO:0005524">
    <property type="term" value="F:ATP binding"/>
    <property type="evidence" value="ECO:0007669"/>
    <property type="project" value="UniProtKB-KW"/>
</dbReference>
<keyword evidence="1" id="KW-0723">Serine/threonine-protein kinase</keyword>
<evidence type="ECO:0000313" key="8">
    <source>
        <dbReference type="EMBL" id="GFO30455.1"/>
    </source>
</evidence>
<evidence type="ECO:0000256" key="5">
    <source>
        <dbReference type="ARBA" id="ARBA00022840"/>
    </source>
</evidence>
<evidence type="ECO:0000256" key="1">
    <source>
        <dbReference type="ARBA" id="ARBA00022527"/>
    </source>
</evidence>
<dbReference type="SUPFAM" id="SSF56112">
    <property type="entry name" value="Protein kinase-like (PK-like)"/>
    <property type="match status" value="1"/>
</dbReference>
<feature type="compositionally biased region" description="Basic and acidic residues" evidence="6">
    <location>
        <begin position="329"/>
        <end position="369"/>
    </location>
</feature>
<feature type="compositionally biased region" description="Acidic residues" evidence="6">
    <location>
        <begin position="223"/>
        <end position="237"/>
    </location>
</feature>
<evidence type="ECO:0000256" key="4">
    <source>
        <dbReference type="ARBA" id="ARBA00022777"/>
    </source>
</evidence>
<evidence type="ECO:0000256" key="6">
    <source>
        <dbReference type="SAM" id="MobiDB-lite"/>
    </source>
</evidence>
<dbReference type="InterPro" id="IPR004166">
    <property type="entry name" value="a-kinase_dom"/>
</dbReference>
<keyword evidence="5" id="KW-0067">ATP-binding</keyword>
<keyword evidence="3" id="KW-0547">Nucleotide-binding</keyword>
<feature type="domain" description="Alpha-type protein kinase" evidence="7">
    <location>
        <begin position="1"/>
        <end position="216"/>
    </location>
</feature>
<evidence type="ECO:0000256" key="2">
    <source>
        <dbReference type="ARBA" id="ARBA00022679"/>
    </source>
</evidence>
<organism evidence="8 9">
    <name type="scientific">Plakobranchus ocellatus</name>
    <dbReference type="NCBI Taxonomy" id="259542"/>
    <lineage>
        <taxon>Eukaryota</taxon>
        <taxon>Metazoa</taxon>
        <taxon>Spiralia</taxon>
        <taxon>Lophotrochozoa</taxon>
        <taxon>Mollusca</taxon>
        <taxon>Gastropoda</taxon>
        <taxon>Heterobranchia</taxon>
        <taxon>Euthyneura</taxon>
        <taxon>Panpulmonata</taxon>
        <taxon>Sacoglossa</taxon>
        <taxon>Placobranchoidea</taxon>
        <taxon>Plakobranchidae</taxon>
        <taxon>Plakobranchus</taxon>
    </lineage>
</organism>
<dbReference type="EMBL" id="BLXT01006238">
    <property type="protein sequence ID" value="GFO30455.1"/>
    <property type="molecule type" value="Genomic_DNA"/>
</dbReference>
<reference evidence="8 9" key="1">
    <citation type="journal article" date="2021" name="Elife">
        <title>Chloroplast acquisition without the gene transfer in kleptoplastic sea slugs, Plakobranchus ocellatus.</title>
        <authorList>
            <person name="Maeda T."/>
            <person name="Takahashi S."/>
            <person name="Yoshida T."/>
            <person name="Shimamura S."/>
            <person name="Takaki Y."/>
            <person name="Nagai Y."/>
            <person name="Toyoda A."/>
            <person name="Suzuki Y."/>
            <person name="Arimoto A."/>
            <person name="Ishii H."/>
            <person name="Satoh N."/>
            <person name="Nishiyama T."/>
            <person name="Hasebe M."/>
            <person name="Maruyama T."/>
            <person name="Minagawa J."/>
            <person name="Obokata J."/>
            <person name="Shigenobu S."/>
        </authorList>
    </citation>
    <scope>NUCLEOTIDE SEQUENCE [LARGE SCALE GENOMIC DNA]</scope>
</reference>
<keyword evidence="9" id="KW-1185">Reference proteome</keyword>
<dbReference type="PANTHER" id="PTHR45992:SF11">
    <property type="entry name" value="ALPHA-TYPE PROTEIN KINASE DOMAIN-CONTAINING PROTEIN"/>
    <property type="match status" value="1"/>
</dbReference>
<dbReference type="Gene3D" id="3.20.200.10">
    <property type="entry name" value="MHCK/EF2 kinase"/>
    <property type="match status" value="1"/>
</dbReference>
<name>A0AAV4CFG3_9GAST</name>
<keyword evidence="4 8" id="KW-0418">Kinase</keyword>
<proteinExistence type="predicted"/>
<sequence>MLKGTAPGSTPQLVGTPHKEVKEQVFREGPGTEAMCDAEIDKHRLALRLARRFNKLVPDPRGKITFTLPMKSTVESLAVGQYLTRHRHGRHLDKLEWVLIEENLVRQGEYQVFIGKSGETLEKSPTTLDAFLHFTYHESGRKFLLCGFQGVQTEHGYTLTTPCIHSEDNSFGSATDGGPKMMRKVFDQHVCNNLCYSYERPSEISAHADGMGTDDLFVSGDDSRDDTDEDKADESFDLIEKTSSRTGVGDGEPKPRHGDPANGCDEVFLANSTAKLKVVVNGVEDDAENGAEDAPEASHGSSGLFSLGESTSENLAYCCTDFSKETMDEIEEEQRKVQKERAESESKGESSDLEFRRIHLGDQIREEKPRKPRKKFDKDAPTHRCNVQAIGGIEKRPSI</sequence>
<dbReference type="AlphaFoldDB" id="A0AAV4CFG3"/>
<keyword evidence="2" id="KW-0808">Transferase</keyword>
<accession>A0AAV4CFG3</accession>